<name>A0AA36IZC4_9DINO</name>
<protein>
    <submittedName>
        <fullName evidence="1">Uncharacterized protein</fullName>
    </submittedName>
</protein>
<gene>
    <name evidence="1" type="ORF">EVOR1521_LOCUS20920</name>
</gene>
<proteinExistence type="predicted"/>
<dbReference type="Proteomes" id="UP001178507">
    <property type="component" value="Unassembled WGS sequence"/>
</dbReference>
<sequence length="52" mass="5739">MPELAVAVVKACGHRWQWSLWAIDRCGFAAVSLAVTACKNGRQWQQAGQKLP</sequence>
<evidence type="ECO:0000313" key="1">
    <source>
        <dbReference type="EMBL" id="CAJ1396767.1"/>
    </source>
</evidence>
<accession>A0AA36IZC4</accession>
<dbReference type="EMBL" id="CAUJNA010003242">
    <property type="protein sequence ID" value="CAJ1396767.1"/>
    <property type="molecule type" value="Genomic_DNA"/>
</dbReference>
<comment type="caution">
    <text evidence="1">The sequence shown here is derived from an EMBL/GenBank/DDBJ whole genome shotgun (WGS) entry which is preliminary data.</text>
</comment>
<reference evidence="1" key="1">
    <citation type="submission" date="2023-08" db="EMBL/GenBank/DDBJ databases">
        <authorList>
            <person name="Chen Y."/>
            <person name="Shah S."/>
            <person name="Dougan E. K."/>
            <person name="Thang M."/>
            <person name="Chan C."/>
        </authorList>
    </citation>
    <scope>NUCLEOTIDE SEQUENCE</scope>
</reference>
<dbReference type="AlphaFoldDB" id="A0AA36IZC4"/>
<organism evidence="1 2">
    <name type="scientific">Effrenium voratum</name>
    <dbReference type="NCBI Taxonomy" id="2562239"/>
    <lineage>
        <taxon>Eukaryota</taxon>
        <taxon>Sar</taxon>
        <taxon>Alveolata</taxon>
        <taxon>Dinophyceae</taxon>
        <taxon>Suessiales</taxon>
        <taxon>Symbiodiniaceae</taxon>
        <taxon>Effrenium</taxon>
    </lineage>
</organism>
<keyword evidence="2" id="KW-1185">Reference proteome</keyword>
<evidence type="ECO:0000313" key="2">
    <source>
        <dbReference type="Proteomes" id="UP001178507"/>
    </source>
</evidence>